<protein>
    <submittedName>
        <fullName evidence="2">Uncharacterized protein</fullName>
    </submittedName>
</protein>
<comment type="caution">
    <text evidence="2">The sequence shown here is derived from an EMBL/GenBank/DDBJ whole genome shotgun (WGS) entry which is preliminary data.</text>
</comment>
<keyword evidence="1" id="KW-0812">Transmembrane</keyword>
<proteinExistence type="predicted"/>
<evidence type="ECO:0000313" key="3">
    <source>
        <dbReference type="Proteomes" id="UP001501442"/>
    </source>
</evidence>
<evidence type="ECO:0000313" key="2">
    <source>
        <dbReference type="EMBL" id="GAA4636248.1"/>
    </source>
</evidence>
<dbReference type="EMBL" id="BAABHK010000017">
    <property type="protein sequence ID" value="GAA4636248.1"/>
    <property type="molecule type" value="Genomic_DNA"/>
</dbReference>
<name>A0ABP8URG1_9ACTN</name>
<reference evidence="3" key="1">
    <citation type="journal article" date="2019" name="Int. J. Syst. Evol. Microbiol.">
        <title>The Global Catalogue of Microorganisms (GCM) 10K type strain sequencing project: providing services to taxonomists for standard genome sequencing and annotation.</title>
        <authorList>
            <consortium name="The Broad Institute Genomics Platform"/>
            <consortium name="The Broad Institute Genome Sequencing Center for Infectious Disease"/>
            <person name="Wu L."/>
            <person name="Ma J."/>
        </authorList>
    </citation>
    <scope>NUCLEOTIDE SEQUENCE [LARGE SCALE GENOMIC DNA]</scope>
    <source>
        <strain evidence="3">JCM 17939</strain>
    </source>
</reference>
<feature type="transmembrane region" description="Helical" evidence="1">
    <location>
        <begin position="50"/>
        <end position="72"/>
    </location>
</feature>
<dbReference type="InterPro" id="IPR045590">
    <property type="entry name" value="DUF6463"/>
</dbReference>
<dbReference type="Pfam" id="PF20064">
    <property type="entry name" value="DUF6463"/>
    <property type="match status" value="1"/>
</dbReference>
<dbReference type="Proteomes" id="UP001501442">
    <property type="component" value="Unassembled WGS sequence"/>
</dbReference>
<keyword evidence="1" id="KW-1133">Transmembrane helix</keyword>
<accession>A0ABP8URG1</accession>
<organism evidence="2 3">
    <name type="scientific">Actinoallomurus vinaceus</name>
    <dbReference type="NCBI Taxonomy" id="1080074"/>
    <lineage>
        <taxon>Bacteria</taxon>
        <taxon>Bacillati</taxon>
        <taxon>Actinomycetota</taxon>
        <taxon>Actinomycetes</taxon>
        <taxon>Streptosporangiales</taxon>
        <taxon>Thermomonosporaceae</taxon>
        <taxon>Actinoallomurus</taxon>
    </lineage>
</organism>
<feature type="transmembrane region" description="Helical" evidence="1">
    <location>
        <begin position="84"/>
        <end position="110"/>
    </location>
</feature>
<keyword evidence="1" id="KW-0472">Membrane</keyword>
<keyword evidence="3" id="KW-1185">Reference proteome</keyword>
<dbReference type="RefSeq" id="WP_345439234.1">
    <property type="nucleotide sequence ID" value="NZ_BAABHK010000017.1"/>
</dbReference>
<sequence length="134" mass="14103">MTVWAGRILMFLATAHLVTTTALSHAHLSAFLQGDLWLPEHGLSDLSPELGAYWLTVGSFGLPLLLLGAVVVSTGRAGRTLPPYLGWGLVAWTLAGSLLLEPTPMILVLIPAGMLIAARRRAGDGTAAAPRVRA</sequence>
<gene>
    <name evidence="2" type="ORF">GCM10023196_085230</name>
</gene>
<evidence type="ECO:0000256" key="1">
    <source>
        <dbReference type="SAM" id="Phobius"/>
    </source>
</evidence>